<evidence type="ECO:0000313" key="2">
    <source>
        <dbReference type="Proteomes" id="UP000242715"/>
    </source>
</evidence>
<proteinExistence type="predicted"/>
<dbReference type="AlphaFoldDB" id="A0A2Z6NTW7"/>
<dbReference type="EMBL" id="DF974137">
    <property type="protein sequence ID" value="GAU45633.1"/>
    <property type="molecule type" value="Genomic_DNA"/>
</dbReference>
<dbReference type="Proteomes" id="UP000242715">
    <property type="component" value="Unassembled WGS sequence"/>
</dbReference>
<sequence length="82" mass="9660">MQSSRNLEKQCAEIKVVAEDHVPAPSTMALLLYKMEFEWEKMVGSRSNLNRWKNSQKMSKIIQPQITEIILNIFYAATKYFY</sequence>
<name>A0A2Z6NTW7_TRISU</name>
<reference evidence="2" key="1">
    <citation type="journal article" date="2017" name="Front. Plant Sci.">
        <title>Climate Clever Clovers: New Paradigm to Reduce the Environmental Footprint of Ruminants by Breeding Low Methanogenic Forages Utilizing Haplotype Variation.</title>
        <authorList>
            <person name="Kaur P."/>
            <person name="Appels R."/>
            <person name="Bayer P.E."/>
            <person name="Keeble-Gagnere G."/>
            <person name="Wang J."/>
            <person name="Hirakawa H."/>
            <person name="Shirasawa K."/>
            <person name="Vercoe P."/>
            <person name="Stefanova K."/>
            <person name="Durmic Z."/>
            <person name="Nichols P."/>
            <person name="Revell C."/>
            <person name="Isobe S.N."/>
            <person name="Edwards D."/>
            <person name="Erskine W."/>
        </authorList>
    </citation>
    <scope>NUCLEOTIDE SEQUENCE [LARGE SCALE GENOMIC DNA]</scope>
    <source>
        <strain evidence="2">cv. Daliak</strain>
    </source>
</reference>
<accession>A0A2Z6NTW7</accession>
<protein>
    <submittedName>
        <fullName evidence="1">Uncharacterized protein</fullName>
    </submittedName>
</protein>
<keyword evidence="2" id="KW-1185">Reference proteome</keyword>
<organism evidence="1 2">
    <name type="scientific">Trifolium subterraneum</name>
    <name type="common">Subterranean clover</name>
    <dbReference type="NCBI Taxonomy" id="3900"/>
    <lineage>
        <taxon>Eukaryota</taxon>
        <taxon>Viridiplantae</taxon>
        <taxon>Streptophyta</taxon>
        <taxon>Embryophyta</taxon>
        <taxon>Tracheophyta</taxon>
        <taxon>Spermatophyta</taxon>
        <taxon>Magnoliopsida</taxon>
        <taxon>eudicotyledons</taxon>
        <taxon>Gunneridae</taxon>
        <taxon>Pentapetalae</taxon>
        <taxon>rosids</taxon>
        <taxon>fabids</taxon>
        <taxon>Fabales</taxon>
        <taxon>Fabaceae</taxon>
        <taxon>Papilionoideae</taxon>
        <taxon>50 kb inversion clade</taxon>
        <taxon>NPAAA clade</taxon>
        <taxon>Hologalegina</taxon>
        <taxon>IRL clade</taxon>
        <taxon>Trifolieae</taxon>
        <taxon>Trifolium</taxon>
    </lineage>
</organism>
<evidence type="ECO:0000313" key="1">
    <source>
        <dbReference type="EMBL" id="GAU45633.1"/>
    </source>
</evidence>
<gene>
    <name evidence="1" type="ORF">TSUD_175460</name>
</gene>